<comment type="caution">
    <text evidence="10">The sequence shown here is derived from an EMBL/GenBank/DDBJ whole genome shotgun (WGS) entry which is preliminary data.</text>
</comment>
<dbReference type="Gene3D" id="1.20.1720.10">
    <property type="entry name" value="Multidrug resistance protein D"/>
    <property type="match status" value="1"/>
</dbReference>
<dbReference type="Proteomes" id="UP000237752">
    <property type="component" value="Unassembled WGS sequence"/>
</dbReference>
<feature type="transmembrane region" description="Helical" evidence="8">
    <location>
        <begin position="311"/>
        <end position="328"/>
    </location>
</feature>
<evidence type="ECO:0000256" key="1">
    <source>
        <dbReference type="ARBA" id="ARBA00004651"/>
    </source>
</evidence>
<keyword evidence="6 8" id="KW-1133">Transmembrane helix</keyword>
<evidence type="ECO:0000256" key="5">
    <source>
        <dbReference type="ARBA" id="ARBA00022692"/>
    </source>
</evidence>
<dbReference type="PANTHER" id="PTHR42718">
    <property type="entry name" value="MAJOR FACILITATOR SUPERFAMILY MULTIDRUG TRANSPORTER MFSC"/>
    <property type="match status" value="1"/>
</dbReference>
<feature type="transmembrane region" description="Helical" evidence="8">
    <location>
        <begin position="56"/>
        <end position="83"/>
    </location>
</feature>
<dbReference type="NCBIfam" id="TIGR00711">
    <property type="entry name" value="efflux_EmrB"/>
    <property type="match status" value="1"/>
</dbReference>
<comment type="subcellular location">
    <subcellularLocation>
        <location evidence="1">Cell membrane</location>
        <topology evidence="1">Multi-pass membrane protein</topology>
    </subcellularLocation>
</comment>
<dbReference type="SUPFAM" id="SSF103473">
    <property type="entry name" value="MFS general substrate transporter"/>
    <property type="match status" value="1"/>
</dbReference>
<keyword evidence="3" id="KW-0813">Transport</keyword>
<feature type="transmembrane region" description="Helical" evidence="8">
    <location>
        <begin position="340"/>
        <end position="362"/>
    </location>
</feature>
<dbReference type="PRINTS" id="PR01036">
    <property type="entry name" value="TCRTETB"/>
</dbReference>
<evidence type="ECO:0000256" key="8">
    <source>
        <dbReference type="SAM" id="Phobius"/>
    </source>
</evidence>
<dbReference type="PANTHER" id="PTHR42718:SF9">
    <property type="entry name" value="MAJOR FACILITATOR SUPERFAMILY MULTIDRUG TRANSPORTER MFSC"/>
    <property type="match status" value="1"/>
</dbReference>
<gene>
    <name evidence="10" type="ORF">CLV47_11789</name>
</gene>
<feature type="transmembrane region" description="Helical" evidence="8">
    <location>
        <begin position="383"/>
        <end position="400"/>
    </location>
</feature>
<evidence type="ECO:0000256" key="4">
    <source>
        <dbReference type="ARBA" id="ARBA00022475"/>
    </source>
</evidence>
<dbReference type="Gene3D" id="1.20.1250.20">
    <property type="entry name" value="MFS general substrate transporter like domains"/>
    <property type="match status" value="1"/>
</dbReference>
<feature type="transmembrane region" description="Helical" evidence="8">
    <location>
        <begin position="277"/>
        <end position="304"/>
    </location>
</feature>
<dbReference type="Pfam" id="PF07690">
    <property type="entry name" value="MFS_1"/>
    <property type="match status" value="1"/>
</dbReference>
<dbReference type="EMBL" id="PVUE01000017">
    <property type="protein sequence ID" value="PRZ40451.1"/>
    <property type="molecule type" value="Genomic_DNA"/>
</dbReference>
<evidence type="ECO:0000259" key="9">
    <source>
        <dbReference type="PROSITE" id="PS50850"/>
    </source>
</evidence>
<dbReference type="InterPro" id="IPR011701">
    <property type="entry name" value="MFS"/>
</dbReference>
<feature type="domain" description="Major facilitator superfamily (MFS) profile" evidence="9">
    <location>
        <begin position="1"/>
        <end position="448"/>
    </location>
</feature>
<dbReference type="AlphaFoldDB" id="A0A2T0ZVR8"/>
<evidence type="ECO:0000256" key="6">
    <source>
        <dbReference type="ARBA" id="ARBA00022989"/>
    </source>
</evidence>
<dbReference type="InterPro" id="IPR004638">
    <property type="entry name" value="EmrB-like"/>
</dbReference>
<keyword evidence="4" id="KW-1003">Cell membrane</keyword>
<evidence type="ECO:0000313" key="10">
    <source>
        <dbReference type="EMBL" id="PRZ40451.1"/>
    </source>
</evidence>
<proteinExistence type="inferred from homology"/>
<dbReference type="InterPro" id="IPR020846">
    <property type="entry name" value="MFS_dom"/>
</dbReference>
<comment type="similarity">
    <text evidence="2">Belongs to the major facilitator superfamily. EmrB family.</text>
</comment>
<keyword evidence="7 8" id="KW-0472">Membrane</keyword>
<dbReference type="GO" id="GO:0005886">
    <property type="term" value="C:plasma membrane"/>
    <property type="evidence" value="ECO:0007669"/>
    <property type="project" value="UniProtKB-SubCell"/>
</dbReference>
<sequence length="467" mass="48588">MTVMSVTLVSVALPDIGRDLPANATDLQWIVDGYIIVYASLLVACGVAGDRFGRKGVFIVGIALFATGSLVAGLAPSIAPLLIGRVIQGLGPAIVIPGSVTIIRALFDDPRQRALALGLWSTGSGVAMAVGPAVGGAIVDAVGWRWVFLINVPLGIVMLLVSIRYIPKLGRSSVRARFDWTGVALTTVGIACLAFAIIEGQDHGWTSPLILTAFVVGAAAMAAFILVERQITEPLINLDLFRRPSFTASNVAGFVVFFVYIGIIVYFSVFLQQVAGYSAIAAGLGVSSLGLAFAVVGPLAGFLVGRLGAHWPLTIGLVIIGCATLTLLRLTPDTGIAGLWWMLAIFGFGIGLSLTPMTAISISAVDAEHAGMASAVLNAVRQIGQVLGVAVFGVFAYGHLSTTTTTGHVFSHADGAAFVSGLRVALLISGIAVLVTAALGVVLFRRDRPDRANESTPDLAHQEQRHG</sequence>
<feature type="transmembrane region" description="Helical" evidence="8">
    <location>
        <begin position="204"/>
        <end position="227"/>
    </location>
</feature>
<feature type="transmembrane region" description="Helical" evidence="8">
    <location>
        <begin position="114"/>
        <end position="138"/>
    </location>
</feature>
<feature type="transmembrane region" description="Helical" evidence="8">
    <location>
        <begin position="178"/>
        <end position="198"/>
    </location>
</feature>
<feature type="transmembrane region" description="Helical" evidence="8">
    <location>
        <begin position="27"/>
        <end position="49"/>
    </location>
</feature>
<reference evidence="10 11" key="1">
    <citation type="submission" date="2018-03" db="EMBL/GenBank/DDBJ databases">
        <title>Genomic Encyclopedia of Archaeal and Bacterial Type Strains, Phase II (KMG-II): from individual species to whole genera.</title>
        <authorList>
            <person name="Goeker M."/>
        </authorList>
    </citation>
    <scope>NUCLEOTIDE SEQUENCE [LARGE SCALE GENOMIC DNA]</scope>
    <source>
        <strain evidence="10 11">DSM 100065</strain>
    </source>
</reference>
<organism evidence="10 11">
    <name type="scientific">Antricoccus suffuscus</name>
    <dbReference type="NCBI Taxonomy" id="1629062"/>
    <lineage>
        <taxon>Bacteria</taxon>
        <taxon>Bacillati</taxon>
        <taxon>Actinomycetota</taxon>
        <taxon>Actinomycetes</taxon>
        <taxon>Geodermatophilales</taxon>
        <taxon>Antricoccaceae</taxon>
        <taxon>Antricoccus</taxon>
    </lineage>
</organism>
<keyword evidence="5 8" id="KW-0812">Transmembrane</keyword>
<evidence type="ECO:0000256" key="3">
    <source>
        <dbReference type="ARBA" id="ARBA00022448"/>
    </source>
</evidence>
<feature type="transmembrane region" description="Helical" evidence="8">
    <location>
        <begin position="420"/>
        <end position="444"/>
    </location>
</feature>
<evidence type="ECO:0000313" key="11">
    <source>
        <dbReference type="Proteomes" id="UP000237752"/>
    </source>
</evidence>
<dbReference type="PROSITE" id="PS50850">
    <property type="entry name" value="MFS"/>
    <property type="match status" value="1"/>
</dbReference>
<feature type="transmembrane region" description="Helical" evidence="8">
    <location>
        <begin position="248"/>
        <end position="271"/>
    </location>
</feature>
<feature type="transmembrane region" description="Helical" evidence="8">
    <location>
        <begin position="89"/>
        <end position="107"/>
    </location>
</feature>
<dbReference type="InterPro" id="IPR036259">
    <property type="entry name" value="MFS_trans_sf"/>
</dbReference>
<evidence type="ECO:0000256" key="7">
    <source>
        <dbReference type="ARBA" id="ARBA00023136"/>
    </source>
</evidence>
<feature type="transmembrane region" description="Helical" evidence="8">
    <location>
        <begin position="144"/>
        <end position="166"/>
    </location>
</feature>
<name>A0A2T0ZVR8_9ACTN</name>
<dbReference type="CDD" id="cd17321">
    <property type="entry name" value="MFS_MMR_MDR_like"/>
    <property type="match status" value="1"/>
</dbReference>
<protein>
    <submittedName>
        <fullName evidence="10">EmrB/QacA subfamily drug resistance transporter</fullName>
    </submittedName>
</protein>
<dbReference type="GO" id="GO:0022857">
    <property type="term" value="F:transmembrane transporter activity"/>
    <property type="evidence" value="ECO:0007669"/>
    <property type="project" value="InterPro"/>
</dbReference>
<evidence type="ECO:0000256" key="2">
    <source>
        <dbReference type="ARBA" id="ARBA00008537"/>
    </source>
</evidence>
<keyword evidence="11" id="KW-1185">Reference proteome</keyword>
<accession>A0A2T0ZVR8</accession>